<accession>A0ABP7TE43</accession>
<evidence type="ECO:0000313" key="3">
    <source>
        <dbReference type="Proteomes" id="UP001501747"/>
    </source>
</evidence>
<sequence>MPGDGTNPHDVLTAAGTKAGVRTADATLIRDGSNTLFALPGNVIARVGRPGRLAVAEREVRASRWLADNGIPVVRTLPEVDQPTEVGDRGVTWWVRLPEHRNATPAELGAVLRELHALPIPHELALPQVDPFDGLTDRIGAAAWLPDEDRTWLYEEVERLRVEHADLPSGLPLSVVHGDAWQGNVAVSNGSPVLLDLEDIGLGRPEWDLVSLAVDHTDFDRISSSDYRDFVNSYGGYDVTAWRGYRTLATIRELRWAGFTLDKAATSQEAAREAQHRTACLRGEVSRPWSWLAF</sequence>
<organism evidence="2 3">
    <name type="scientific">Allokutzneria multivorans</name>
    <dbReference type="NCBI Taxonomy" id="1142134"/>
    <lineage>
        <taxon>Bacteria</taxon>
        <taxon>Bacillati</taxon>
        <taxon>Actinomycetota</taxon>
        <taxon>Actinomycetes</taxon>
        <taxon>Pseudonocardiales</taxon>
        <taxon>Pseudonocardiaceae</taxon>
        <taxon>Allokutzneria</taxon>
    </lineage>
</organism>
<dbReference type="EMBL" id="BAABAL010000019">
    <property type="protein sequence ID" value="GAA4024919.1"/>
    <property type="molecule type" value="Genomic_DNA"/>
</dbReference>
<feature type="domain" description="Aminoglycoside phosphotransferase" evidence="1">
    <location>
        <begin position="41"/>
        <end position="244"/>
    </location>
</feature>
<dbReference type="SUPFAM" id="SSF56112">
    <property type="entry name" value="Protein kinase-like (PK-like)"/>
    <property type="match status" value="1"/>
</dbReference>
<dbReference type="InterPro" id="IPR002575">
    <property type="entry name" value="Aminoglycoside_PTrfase"/>
</dbReference>
<dbReference type="Pfam" id="PF01636">
    <property type="entry name" value="APH"/>
    <property type="match status" value="1"/>
</dbReference>
<proteinExistence type="predicted"/>
<protein>
    <submittedName>
        <fullName evidence="2">Aminoglycoside phosphotransferase family protein</fullName>
    </submittedName>
</protein>
<name>A0ABP7TE43_9PSEU</name>
<dbReference type="Gene3D" id="3.90.1200.10">
    <property type="match status" value="1"/>
</dbReference>
<evidence type="ECO:0000313" key="2">
    <source>
        <dbReference type="EMBL" id="GAA4024919.1"/>
    </source>
</evidence>
<evidence type="ECO:0000259" key="1">
    <source>
        <dbReference type="Pfam" id="PF01636"/>
    </source>
</evidence>
<keyword evidence="3" id="KW-1185">Reference proteome</keyword>
<comment type="caution">
    <text evidence="2">The sequence shown here is derived from an EMBL/GenBank/DDBJ whole genome shotgun (WGS) entry which is preliminary data.</text>
</comment>
<dbReference type="Proteomes" id="UP001501747">
    <property type="component" value="Unassembled WGS sequence"/>
</dbReference>
<dbReference type="InterPro" id="IPR011009">
    <property type="entry name" value="Kinase-like_dom_sf"/>
</dbReference>
<reference evidence="3" key="1">
    <citation type="journal article" date="2019" name="Int. J. Syst. Evol. Microbiol.">
        <title>The Global Catalogue of Microorganisms (GCM) 10K type strain sequencing project: providing services to taxonomists for standard genome sequencing and annotation.</title>
        <authorList>
            <consortium name="The Broad Institute Genomics Platform"/>
            <consortium name="The Broad Institute Genome Sequencing Center for Infectious Disease"/>
            <person name="Wu L."/>
            <person name="Ma J."/>
        </authorList>
    </citation>
    <scope>NUCLEOTIDE SEQUENCE [LARGE SCALE GENOMIC DNA]</scope>
    <source>
        <strain evidence="3">JCM 17342</strain>
    </source>
</reference>
<gene>
    <name evidence="2" type="ORF">GCM10022247_56690</name>
</gene>